<reference evidence="3 4" key="1">
    <citation type="submission" date="2019-03" db="EMBL/GenBank/DDBJ databases">
        <title>Genomic Encyclopedia of Type Strains, Phase IV (KMG-IV): sequencing the most valuable type-strain genomes for metagenomic binning, comparative biology and taxonomic classification.</title>
        <authorList>
            <person name="Goeker M."/>
        </authorList>
    </citation>
    <scope>NUCLEOTIDE SEQUENCE [LARGE SCALE GENOMIC DNA]</scope>
    <source>
        <strain evidence="3 4">DSM 101</strain>
    </source>
</reference>
<dbReference type="InterPro" id="IPR001638">
    <property type="entry name" value="Solute-binding_3/MltF_N"/>
</dbReference>
<dbReference type="EMBL" id="SMFY01000005">
    <property type="protein sequence ID" value="TCK19733.1"/>
    <property type="molecule type" value="Genomic_DNA"/>
</dbReference>
<accession>A0A4R1HG68</accession>
<feature type="domain" description="Solute-binding protein family 3/N-terminal" evidence="2">
    <location>
        <begin position="23"/>
        <end position="243"/>
    </location>
</feature>
<dbReference type="SUPFAM" id="SSF53850">
    <property type="entry name" value="Periplasmic binding protein-like II"/>
    <property type="match status" value="1"/>
</dbReference>
<gene>
    <name evidence="3" type="ORF">EV667_4186</name>
</gene>
<evidence type="ECO:0000259" key="2">
    <source>
        <dbReference type="SMART" id="SM00062"/>
    </source>
</evidence>
<dbReference type="Gene3D" id="3.40.190.10">
    <property type="entry name" value="Periplasmic binding protein-like II"/>
    <property type="match status" value="2"/>
</dbReference>
<dbReference type="Proteomes" id="UP000295030">
    <property type="component" value="Unassembled WGS sequence"/>
</dbReference>
<protein>
    <submittedName>
        <fullName evidence="3">Amino acid ABC transporter substrate-binding protein (PAAT family)</fullName>
    </submittedName>
</protein>
<evidence type="ECO:0000313" key="4">
    <source>
        <dbReference type="Proteomes" id="UP000295030"/>
    </source>
</evidence>
<keyword evidence="4" id="KW-1185">Reference proteome</keyword>
<sequence length="249" mass="26253">MAFSPTIDPISPALRDLLAPGGVLRAGINLSNFLLVSSRDAQGSPIGVSPDMAGAIANHLGVRLQLVPYESPGLLADTALRDEWDIGLIGAEPQRAEVISFTPSYVEIEATYLVREGSSLHSTGDVDAPGLRIAVTGRTAYGLWLDRNIQHATLVRSSTMDQARADFAEQGLDALAGLRPRLIADQALLPGSTLLPGRFMAVQQAIGTPKAKAAALSYLTSFIEAAKSSGFVAELIERHRVQGLSVSAA</sequence>
<comment type="caution">
    <text evidence="3">The sequence shown here is derived from an EMBL/GenBank/DDBJ whole genome shotgun (WGS) entry which is preliminary data.</text>
</comment>
<evidence type="ECO:0000256" key="1">
    <source>
        <dbReference type="ARBA" id="ARBA00022729"/>
    </source>
</evidence>
<evidence type="ECO:0000313" key="3">
    <source>
        <dbReference type="EMBL" id="TCK19733.1"/>
    </source>
</evidence>
<dbReference type="AlphaFoldDB" id="A0A4R1HG68"/>
<name>A0A4R1HG68_ANCAQ</name>
<dbReference type="Pfam" id="PF00497">
    <property type="entry name" value="SBP_bac_3"/>
    <property type="match status" value="1"/>
</dbReference>
<dbReference type="PANTHER" id="PTHR35936">
    <property type="entry name" value="MEMBRANE-BOUND LYTIC MUREIN TRANSGLYCOSYLASE F"/>
    <property type="match status" value="1"/>
</dbReference>
<dbReference type="PANTHER" id="PTHR35936:SF17">
    <property type="entry name" value="ARGININE-BINDING EXTRACELLULAR PROTEIN ARTP"/>
    <property type="match status" value="1"/>
</dbReference>
<dbReference type="RefSeq" id="WP_165901672.1">
    <property type="nucleotide sequence ID" value="NZ_SMFY01000005.1"/>
</dbReference>
<dbReference type="SMART" id="SM00062">
    <property type="entry name" value="PBPb"/>
    <property type="match status" value="1"/>
</dbReference>
<organism evidence="3 4">
    <name type="scientific">Ancylobacter aquaticus</name>
    <dbReference type="NCBI Taxonomy" id="100"/>
    <lineage>
        <taxon>Bacteria</taxon>
        <taxon>Pseudomonadati</taxon>
        <taxon>Pseudomonadota</taxon>
        <taxon>Alphaproteobacteria</taxon>
        <taxon>Hyphomicrobiales</taxon>
        <taxon>Xanthobacteraceae</taxon>
        <taxon>Ancylobacter</taxon>
    </lineage>
</organism>
<proteinExistence type="predicted"/>
<keyword evidence="1" id="KW-0732">Signal</keyword>